<proteinExistence type="predicted"/>
<dbReference type="EMBL" id="UINC01004478">
    <property type="protein sequence ID" value="SVA14609.1"/>
    <property type="molecule type" value="Genomic_DNA"/>
</dbReference>
<reference evidence="1" key="1">
    <citation type="submission" date="2018-05" db="EMBL/GenBank/DDBJ databases">
        <authorList>
            <person name="Lanie J.A."/>
            <person name="Ng W.-L."/>
            <person name="Kazmierczak K.M."/>
            <person name="Andrzejewski T.M."/>
            <person name="Davidsen T.M."/>
            <person name="Wayne K.J."/>
            <person name="Tettelin H."/>
            <person name="Glass J.I."/>
            <person name="Rusch D."/>
            <person name="Podicherti R."/>
            <person name="Tsui H.-C.T."/>
            <person name="Winkler M.E."/>
        </authorList>
    </citation>
    <scope>NUCLEOTIDE SEQUENCE</scope>
</reference>
<evidence type="ECO:0000313" key="1">
    <source>
        <dbReference type="EMBL" id="SVA14609.1"/>
    </source>
</evidence>
<sequence>MTHAGIAQLVEQLICNQQVVGSSPIA</sequence>
<protein>
    <submittedName>
        <fullName evidence="1">Uncharacterized protein</fullName>
    </submittedName>
</protein>
<gene>
    <name evidence="1" type="ORF">METZ01_LOCUS67463</name>
</gene>
<accession>A0A381TFQ5</accession>
<feature type="non-terminal residue" evidence="1">
    <location>
        <position position="26"/>
    </location>
</feature>
<dbReference type="AlphaFoldDB" id="A0A381TFQ5"/>
<dbReference type="AntiFam" id="ANF00010">
    <property type="entry name" value="tRNA translation"/>
</dbReference>
<organism evidence="1">
    <name type="scientific">marine metagenome</name>
    <dbReference type="NCBI Taxonomy" id="408172"/>
    <lineage>
        <taxon>unclassified sequences</taxon>
        <taxon>metagenomes</taxon>
        <taxon>ecological metagenomes</taxon>
    </lineage>
</organism>
<name>A0A381TFQ5_9ZZZZ</name>